<keyword evidence="3 5" id="KW-1133">Transmembrane helix</keyword>
<feature type="transmembrane region" description="Helical" evidence="5">
    <location>
        <begin position="380"/>
        <end position="399"/>
    </location>
</feature>
<dbReference type="Pfam" id="PF00955">
    <property type="entry name" value="HCO3_cotransp"/>
    <property type="match status" value="1"/>
</dbReference>
<evidence type="ECO:0000256" key="2">
    <source>
        <dbReference type="ARBA" id="ARBA00022692"/>
    </source>
</evidence>
<comment type="subcellular location">
    <subcellularLocation>
        <location evidence="1">Membrane</location>
        <topology evidence="1">Multi-pass membrane protein</topology>
    </subcellularLocation>
</comment>
<feature type="transmembrane region" description="Helical" evidence="5">
    <location>
        <begin position="123"/>
        <end position="141"/>
    </location>
</feature>
<organism evidence="7 9">
    <name type="scientific">Didymodactylos carnosus</name>
    <dbReference type="NCBI Taxonomy" id="1234261"/>
    <lineage>
        <taxon>Eukaryota</taxon>
        <taxon>Metazoa</taxon>
        <taxon>Spiralia</taxon>
        <taxon>Gnathifera</taxon>
        <taxon>Rotifera</taxon>
        <taxon>Eurotatoria</taxon>
        <taxon>Bdelloidea</taxon>
        <taxon>Philodinida</taxon>
        <taxon>Philodinidae</taxon>
        <taxon>Didymodactylos</taxon>
    </lineage>
</organism>
<comment type="caution">
    <text evidence="7">The sequence shown here is derived from an EMBL/GenBank/DDBJ whole genome shotgun (WGS) entry which is preliminary data.</text>
</comment>
<dbReference type="GO" id="GO:0051453">
    <property type="term" value="P:regulation of intracellular pH"/>
    <property type="evidence" value="ECO:0007669"/>
    <property type="project" value="TreeGrafter"/>
</dbReference>
<evidence type="ECO:0000313" key="7">
    <source>
        <dbReference type="EMBL" id="CAF1503359.1"/>
    </source>
</evidence>
<protein>
    <recommendedName>
        <fullName evidence="6">Bicarbonate transporter-like transmembrane domain-containing protein</fullName>
    </recommendedName>
</protein>
<gene>
    <name evidence="7" type="ORF">GPM918_LOCUS36783</name>
    <name evidence="8" type="ORF">SRO942_LOCUS37534</name>
</gene>
<reference evidence="7" key="1">
    <citation type="submission" date="2021-02" db="EMBL/GenBank/DDBJ databases">
        <authorList>
            <person name="Nowell W R."/>
        </authorList>
    </citation>
    <scope>NUCLEOTIDE SEQUENCE</scope>
</reference>
<feature type="transmembrane region" description="Helical" evidence="5">
    <location>
        <begin position="43"/>
        <end position="61"/>
    </location>
</feature>
<dbReference type="OrthoDB" id="1735926at2759"/>
<evidence type="ECO:0000256" key="1">
    <source>
        <dbReference type="ARBA" id="ARBA00004141"/>
    </source>
</evidence>
<evidence type="ECO:0000256" key="4">
    <source>
        <dbReference type="ARBA" id="ARBA00023136"/>
    </source>
</evidence>
<name>A0A815T993_9BILA</name>
<sequence length="514" mass="58997">DFKFSYLEFRLWIGIWTAVLLLALVVFNLSFLVRYITRFTEDCFASLVAIIFIIDAVRETFDIRKRYPVNYHPDVPLDYNCSCIFPSNSAYNDSDEFNRTECVKLGGSLVGSGCLTPKYYSDIFFFSVLLFFFTFIICLTLKEFRNTKFLPMKIRTTISDFAVLIAIILMSCWDLYLGLATPKLVVPSEFKPTRPHDRGWIVPFYTGKNPWWTIPLAILPALIGTILIFMDQQVTAVIINRKEFKLKKKLGYHLDLFVLAITIFICSLLGLPWFVAATVLSLTHVNALKIISDNTAPGERPKFEGILEQRISCLLMSILIGLSVFFTKILRFIPIPVLYGVFLFMGVIALRGMQVFDRVLIFFMPSKYQPDHPYLRHVTIWRVHLFTGIQILSLAGMFVVKSVKMIAIAFPLLVLATCFIRKLMDYIFTQEELYWLDDILPGHNVGRVRRMTVVRNVNFSKDKNCNALITTNEKKQNENDAGLVENGLAKVRRLKMVEEDDSGEATLVVYLSLT</sequence>
<dbReference type="PANTHER" id="PTHR11453">
    <property type="entry name" value="ANION EXCHANGE PROTEIN"/>
    <property type="match status" value="1"/>
</dbReference>
<dbReference type="GO" id="GO:0005886">
    <property type="term" value="C:plasma membrane"/>
    <property type="evidence" value="ECO:0007669"/>
    <property type="project" value="TreeGrafter"/>
</dbReference>
<dbReference type="InterPro" id="IPR011531">
    <property type="entry name" value="HCO3_transpt-like_TM_dom"/>
</dbReference>
<dbReference type="GO" id="GO:0008510">
    <property type="term" value="F:sodium:bicarbonate symporter activity"/>
    <property type="evidence" value="ECO:0007669"/>
    <property type="project" value="TreeGrafter"/>
</dbReference>
<feature type="non-terminal residue" evidence="7">
    <location>
        <position position="1"/>
    </location>
</feature>
<evidence type="ECO:0000313" key="9">
    <source>
        <dbReference type="Proteomes" id="UP000663829"/>
    </source>
</evidence>
<dbReference type="GO" id="GO:0005452">
    <property type="term" value="F:solute:inorganic anion antiporter activity"/>
    <property type="evidence" value="ECO:0007669"/>
    <property type="project" value="InterPro"/>
</dbReference>
<feature type="transmembrane region" description="Helical" evidence="5">
    <location>
        <begin position="12"/>
        <end position="31"/>
    </location>
</feature>
<feature type="transmembrane region" description="Helical" evidence="5">
    <location>
        <begin position="250"/>
        <end position="275"/>
    </location>
</feature>
<dbReference type="Proteomes" id="UP000681722">
    <property type="component" value="Unassembled WGS sequence"/>
</dbReference>
<feature type="transmembrane region" description="Helical" evidence="5">
    <location>
        <begin position="309"/>
        <end position="330"/>
    </location>
</feature>
<evidence type="ECO:0000259" key="6">
    <source>
        <dbReference type="Pfam" id="PF00955"/>
    </source>
</evidence>
<keyword evidence="9" id="KW-1185">Reference proteome</keyword>
<dbReference type="InterPro" id="IPR003020">
    <property type="entry name" value="HCO3_transpt_euk"/>
</dbReference>
<feature type="transmembrane region" description="Helical" evidence="5">
    <location>
        <begin position="337"/>
        <end position="356"/>
    </location>
</feature>
<feature type="transmembrane region" description="Helical" evidence="5">
    <location>
        <begin position="211"/>
        <end position="230"/>
    </location>
</feature>
<evidence type="ECO:0000256" key="5">
    <source>
        <dbReference type="SAM" id="Phobius"/>
    </source>
</evidence>
<dbReference type="EMBL" id="CAJOBC010088125">
    <property type="protein sequence ID" value="CAF4364843.1"/>
    <property type="molecule type" value="Genomic_DNA"/>
</dbReference>
<feature type="domain" description="Bicarbonate transporter-like transmembrane" evidence="6">
    <location>
        <begin position="2"/>
        <end position="440"/>
    </location>
</feature>
<evidence type="ECO:0000256" key="3">
    <source>
        <dbReference type="ARBA" id="ARBA00022989"/>
    </source>
</evidence>
<dbReference type="Proteomes" id="UP000663829">
    <property type="component" value="Unassembled WGS sequence"/>
</dbReference>
<dbReference type="AlphaFoldDB" id="A0A815T993"/>
<dbReference type="PRINTS" id="PR01231">
    <property type="entry name" value="HCO3TRNSPORT"/>
</dbReference>
<dbReference type="GO" id="GO:0006820">
    <property type="term" value="P:monoatomic anion transport"/>
    <property type="evidence" value="ECO:0007669"/>
    <property type="project" value="InterPro"/>
</dbReference>
<dbReference type="EMBL" id="CAJNOQ010022601">
    <property type="protein sequence ID" value="CAF1503359.1"/>
    <property type="molecule type" value="Genomic_DNA"/>
</dbReference>
<feature type="transmembrane region" description="Helical" evidence="5">
    <location>
        <begin position="161"/>
        <end position="179"/>
    </location>
</feature>
<proteinExistence type="predicted"/>
<evidence type="ECO:0000313" key="8">
    <source>
        <dbReference type="EMBL" id="CAF4364843.1"/>
    </source>
</evidence>
<accession>A0A815T993</accession>
<keyword evidence="4 5" id="KW-0472">Membrane</keyword>
<keyword evidence="2 5" id="KW-0812">Transmembrane</keyword>
<dbReference type="PANTHER" id="PTHR11453:SF36">
    <property type="entry name" value="ANION EXCHANGE PROTEIN"/>
    <property type="match status" value="1"/>
</dbReference>